<comment type="similarity">
    <text evidence="2">Belongs to the HAUS1 family.</text>
</comment>
<evidence type="ECO:0000313" key="10">
    <source>
        <dbReference type="EMBL" id="QPG93846.1"/>
    </source>
</evidence>
<keyword evidence="8" id="KW-0206">Cytoskeleton</keyword>
<dbReference type="PANTHER" id="PTHR31570:SF1">
    <property type="entry name" value="HAUS AUGMIN-LIKE COMPLEX SUBUNIT 1"/>
    <property type="match status" value="1"/>
</dbReference>
<dbReference type="GO" id="GO:0005819">
    <property type="term" value="C:spindle"/>
    <property type="evidence" value="ECO:0007669"/>
    <property type="project" value="UniProtKB-SubCell"/>
</dbReference>
<reference evidence="10 11" key="1">
    <citation type="journal article" date="2018" name="PLoS Genet.">
        <title>Repeat elements organise 3D genome structure and mediate transcription in the filamentous fungus Epichloe festucae.</title>
        <authorList>
            <person name="Winter D.J."/>
            <person name="Ganley A.R.D."/>
            <person name="Young C.A."/>
            <person name="Liachko I."/>
            <person name="Schardl C.L."/>
            <person name="Dupont P.Y."/>
            <person name="Berry D."/>
            <person name="Ram A."/>
            <person name="Scott B."/>
            <person name="Cox M.P."/>
        </authorList>
    </citation>
    <scope>NUCLEOTIDE SEQUENCE [LARGE SCALE GENOMIC DNA]</scope>
    <source>
        <strain evidence="10 11">Fl1</strain>
    </source>
</reference>
<dbReference type="PANTHER" id="PTHR31570">
    <property type="entry name" value="HAUS AUGMIN-LIKE COMPLEX SUBUNIT 1"/>
    <property type="match status" value="1"/>
</dbReference>
<name>A0A7S9KKN8_EPIFF</name>
<evidence type="ECO:0000256" key="2">
    <source>
        <dbReference type="ARBA" id="ARBA00005479"/>
    </source>
</evidence>
<evidence type="ECO:0000256" key="3">
    <source>
        <dbReference type="ARBA" id="ARBA00022490"/>
    </source>
</evidence>
<dbReference type="GO" id="GO:0051225">
    <property type="term" value="P:spindle assembly"/>
    <property type="evidence" value="ECO:0007669"/>
    <property type="project" value="InterPro"/>
</dbReference>
<dbReference type="GO" id="GO:0070652">
    <property type="term" value="C:HAUS complex"/>
    <property type="evidence" value="ECO:0007669"/>
    <property type="project" value="InterPro"/>
</dbReference>
<evidence type="ECO:0000256" key="5">
    <source>
        <dbReference type="ARBA" id="ARBA00022701"/>
    </source>
</evidence>
<dbReference type="OrthoDB" id="5372507at2759"/>
<evidence type="ECO:0000256" key="4">
    <source>
        <dbReference type="ARBA" id="ARBA00022618"/>
    </source>
</evidence>
<evidence type="ECO:0008006" key="12">
    <source>
        <dbReference type="Google" id="ProtNLM"/>
    </source>
</evidence>
<accession>A0A7S9KKN8</accession>
<keyword evidence="5" id="KW-0493">Microtubule</keyword>
<keyword evidence="7" id="KW-0175">Coiled coil</keyword>
<dbReference type="GO" id="GO:0051301">
    <property type="term" value="P:cell division"/>
    <property type="evidence" value="ECO:0007669"/>
    <property type="project" value="UniProtKB-KW"/>
</dbReference>
<dbReference type="AlphaFoldDB" id="A0A7S9KKN8"/>
<dbReference type="InterPro" id="IPR026243">
    <property type="entry name" value="HAUS1"/>
</dbReference>
<sequence>MFNLRPGFMAYLRQDDSTTVFSPSVARVAASTAKDWSYVDSWLSKLLPSQRLPEYERNSATLKALLTLAGINEAANDDRDLISTASKLALRDNAGAEIATNLTTGTCCENGLVIRNLIVAKVTNYLTREGKIALEALADTSVQHRIDFPIPEDLCKEFLNLQTSLFETEQVMTQVKALKEHLTRELQISAEHLALFQGPNYTLPTELSKQNLDLQRKTKLKSKQILDARECLNTPFSRPRLPCTIESVMREEQQLLGLLIERKTLDSQIAAFRRLPSDPERARDQLEGLQEQLRSLTAQRDHVFEGLVEQASPLKRR</sequence>
<dbReference type="GO" id="GO:0005874">
    <property type="term" value="C:microtubule"/>
    <property type="evidence" value="ECO:0007669"/>
    <property type="project" value="UniProtKB-KW"/>
</dbReference>
<keyword evidence="6" id="KW-0498">Mitosis</keyword>
<organism evidence="10 11">
    <name type="scientific">Epichloe festucae (strain Fl1)</name>
    <dbReference type="NCBI Taxonomy" id="877507"/>
    <lineage>
        <taxon>Eukaryota</taxon>
        <taxon>Fungi</taxon>
        <taxon>Dikarya</taxon>
        <taxon>Ascomycota</taxon>
        <taxon>Pezizomycotina</taxon>
        <taxon>Sordariomycetes</taxon>
        <taxon>Hypocreomycetidae</taxon>
        <taxon>Hypocreales</taxon>
        <taxon>Clavicipitaceae</taxon>
        <taxon>Epichloe</taxon>
    </lineage>
</organism>
<keyword evidence="11" id="KW-1185">Reference proteome</keyword>
<dbReference type="EMBL" id="CP031385">
    <property type="protein sequence ID" value="QPG93846.1"/>
    <property type="molecule type" value="Genomic_DNA"/>
</dbReference>
<evidence type="ECO:0000256" key="6">
    <source>
        <dbReference type="ARBA" id="ARBA00022776"/>
    </source>
</evidence>
<evidence type="ECO:0000313" key="11">
    <source>
        <dbReference type="Proteomes" id="UP000594364"/>
    </source>
</evidence>
<dbReference type="Proteomes" id="UP000594364">
    <property type="component" value="Chromosome 1"/>
</dbReference>
<proteinExistence type="inferred from homology"/>
<keyword evidence="9" id="KW-0131">Cell cycle</keyword>
<comment type="subcellular location">
    <subcellularLocation>
        <location evidence="1">Cytoplasm</location>
        <location evidence="1">Cytoskeleton</location>
        <location evidence="1">Spindle</location>
    </subcellularLocation>
</comment>
<dbReference type="GO" id="GO:0005829">
    <property type="term" value="C:cytosol"/>
    <property type="evidence" value="ECO:0007669"/>
    <property type="project" value="TreeGrafter"/>
</dbReference>
<keyword evidence="3" id="KW-0963">Cytoplasm</keyword>
<protein>
    <recommendedName>
        <fullName evidence="12">HAUS augmin-like complex subunit 1</fullName>
    </recommendedName>
</protein>
<evidence type="ECO:0000256" key="8">
    <source>
        <dbReference type="ARBA" id="ARBA00023212"/>
    </source>
</evidence>
<evidence type="ECO:0000256" key="7">
    <source>
        <dbReference type="ARBA" id="ARBA00023054"/>
    </source>
</evidence>
<evidence type="ECO:0000256" key="1">
    <source>
        <dbReference type="ARBA" id="ARBA00004186"/>
    </source>
</evidence>
<evidence type="ECO:0000256" key="9">
    <source>
        <dbReference type="ARBA" id="ARBA00023306"/>
    </source>
</evidence>
<keyword evidence="4" id="KW-0132">Cell division</keyword>
<gene>
    <name evidence="10" type="ORF">C2857_003043</name>
</gene>